<dbReference type="Ensembl" id="ENSPTRT00000105340.1">
    <property type="protein sequence ID" value="ENSPTRP00000067718.1"/>
    <property type="gene ID" value="ENSPTRG00000047635.1"/>
</dbReference>
<dbReference type="OMA" id="CVCTIFL"/>
<dbReference type="InParanoid" id="A0A2I3RSN3"/>
<dbReference type="Proteomes" id="UP000002277">
    <property type="component" value="Chromosome 13"/>
</dbReference>
<proteinExistence type="predicted"/>
<dbReference type="EMBL" id="AACZ04072722">
    <property type="status" value="NOT_ANNOTATED_CDS"/>
    <property type="molecule type" value="Genomic_DNA"/>
</dbReference>
<evidence type="ECO:0000313" key="2">
    <source>
        <dbReference type="Proteomes" id="UP000002277"/>
    </source>
</evidence>
<name>A0A2I3RSN3_PANTR</name>
<organism evidence="1 2">
    <name type="scientific">Pan troglodytes</name>
    <name type="common">Chimpanzee</name>
    <dbReference type="NCBI Taxonomy" id="9598"/>
    <lineage>
        <taxon>Eukaryota</taxon>
        <taxon>Metazoa</taxon>
        <taxon>Chordata</taxon>
        <taxon>Craniata</taxon>
        <taxon>Vertebrata</taxon>
        <taxon>Euteleostomi</taxon>
        <taxon>Mammalia</taxon>
        <taxon>Eutheria</taxon>
        <taxon>Euarchontoglires</taxon>
        <taxon>Primates</taxon>
        <taxon>Haplorrhini</taxon>
        <taxon>Catarrhini</taxon>
        <taxon>Hominidae</taxon>
        <taxon>Pan</taxon>
    </lineage>
</organism>
<dbReference type="AlphaFoldDB" id="A0A2I3RSN3"/>
<reference evidence="1 2" key="1">
    <citation type="journal article" date="2005" name="Nature">
        <title>Initial sequence of the chimpanzee genome and comparison with the human genome.</title>
        <authorList>
            <consortium name="Chimpanzee sequencing and analysis consortium"/>
        </authorList>
    </citation>
    <scope>NUCLEOTIDE SEQUENCE [LARGE SCALE GENOMIC DNA]</scope>
</reference>
<accession>A0A2I3RSN3</accession>
<sequence>MGCHLQMRKLKNSFIFQLFMEKKNGNNKISNSCQINGHKKEIIDCWQWWGKSYKNCLCTIFLLSSKIFTLAKVYNS</sequence>
<reference evidence="1" key="2">
    <citation type="submission" date="2025-08" db="UniProtKB">
        <authorList>
            <consortium name="Ensembl"/>
        </authorList>
    </citation>
    <scope>IDENTIFICATION</scope>
</reference>
<dbReference type="Bgee" id="ENSPTRG00000047635">
    <property type="expression patterns" value="Expressed in testis and 2 other cell types or tissues"/>
</dbReference>
<keyword evidence="2" id="KW-1185">Reference proteome</keyword>
<reference evidence="1" key="3">
    <citation type="submission" date="2025-09" db="UniProtKB">
        <authorList>
            <consortium name="Ensembl"/>
        </authorList>
    </citation>
    <scope>IDENTIFICATION</scope>
</reference>
<dbReference type="GeneTree" id="ENSGT00910000148265"/>
<evidence type="ECO:0000313" key="1">
    <source>
        <dbReference type="Ensembl" id="ENSPTRP00000067718.1"/>
    </source>
</evidence>
<protein>
    <submittedName>
        <fullName evidence="1">Uncharacterized protein</fullName>
    </submittedName>
</protein>